<keyword evidence="2" id="KW-1185">Reference proteome</keyword>
<dbReference type="Proteomes" id="UP000282323">
    <property type="component" value="Unassembled WGS sequence"/>
</dbReference>
<dbReference type="SUPFAM" id="SSF55486">
    <property type="entry name" value="Metalloproteases ('zincins'), catalytic domain"/>
    <property type="match status" value="2"/>
</dbReference>
<protein>
    <submittedName>
        <fullName evidence="1">Peptidase M10A and M12B matrixin and adamalysin</fullName>
    </submittedName>
</protein>
<dbReference type="RefSeq" id="WP_124196201.1">
    <property type="nucleotide sequence ID" value="NZ_REGA01000012.1"/>
</dbReference>
<gene>
    <name evidence="1" type="ORF">EA473_13825</name>
</gene>
<dbReference type="GO" id="GO:0008237">
    <property type="term" value="F:metallopeptidase activity"/>
    <property type="evidence" value="ECO:0007669"/>
    <property type="project" value="InterPro"/>
</dbReference>
<evidence type="ECO:0000313" key="1">
    <source>
        <dbReference type="EMBL" id="RQG93796.1"/>
    </source>
</evidence>
<proteinExistence type="predicted"/>
<accession>A0A3N6MIB6</accession>
<dbReference type="AlphaFoldDB" id="A0A3N6MIB6"/>
<name>A0A3N6MIB6_NATCH</name>
<dbReference type="InterPro" id="IPR024079">
    <property type="entry name" value="MetalloPept_cat_dom_sf"/>
</dbReference>
<evidence type="ECO:0000313" key="2">
    <source>
        <dbReference type="Proteomes" id="UP000282323"/>
    </source>
</evidence>
<sequence length="263" mass="28550">MNRRHVLGALGSFASVGTLAYATRDPVETLECRIWLSERAAEYDRVADRALEYVQRLLEFEFWSLEASIGGTVSVSTEDGARVTSGGEWPLAVTMGAVGSSDLDPVADVNLLVTDGQMKRAPTGYGLPHIASVGGARYIDRLPPFDELVGSGPEGDVDRRLVALTTPTRTMQVLLHEVGHALGLHHDHGVAFRYGDAVVATPMLSTYAFDPEYRGDRSRCGTNYPDPNGLERQLSLAFSTCARRELSTYSGGVRVRDQCCDGL</sequence>
<comment type="caution">
    <text evidence="1">The sequence shown here is derived from an EMBL/GenBank/DDBJ whole genome shotgun (WGS) entry which is preliminary data.</text>
</comment>
<reference evidence="1 2" key="1">
    <citation type="submission" date="2018-10" db="EMBL/GenBank/DDBJ databases">
        <title>Natrarchaeobius chitinivorans gen. nov., sp. nov., and Natrarchaeobius haloalkaliphilus sp. nov., alkaliphilic, chitin-utilizing haloarchaea from hypersaline alkaline lakes.</title>
        <authorList>
            <person name="Sorokin D.Y."/>
            <person name="Elcheninov A.G."/>
            <person name="Kostrikina N.A."/>
            <person name="Bale N.J."/>
            <person name="Sinninghe Damste J.S."/>
            <person name="Khijniak T.V."/>
            <person name="Kublanov I.V."/>
            <person name="Toshchakov S.V."/>
        </authorList>
    </citation>
    <scope>NUCLEOTIDE SEQUENCE [LARGE SCALE GENOMIC DNA]</scope>
    <source>
        <strain evidence="1 2">AArcht4T</strain>
    </source>
</reference>
<dbReference type="OrthoDB" id="198863at2157"/>
<dbReference type="EMBL" id="REGA01000012">
    <property type="protein sequence ID" value="RQG93796.1"/>
    <property type="molecule type" value="Genomic_DNA"/>
</dbReference>
<dbReference type="Gene3D" id="3.40.390.10">
    <property type="entry name" value="Collagenase (Catalytic Domain)"/>
    <property type="match status" value="1"/>
</dbReference>
<organism evidence="1 2">
    <name type="scientific">Natrarchaeobius chitinivorans</name>
    <dbReference type="NCBI Taxonomy" id="1679083"/>
    <lineage>
        <taxon>Archaea</taxon>
        <taxon>Methanobacteriati</taxon>
        <taxon>Methanobacteriota</taxon>
        <taxon>Stenosarchaea group</taxon>
        <taxon>Halobacteria</taxon>
        <taxon>Halobacteriales</taxon>
        <taxon>Natrialbaceae</taxon>
        <taxon>Natrarchaeobius</taxon>
    </lineage>
</organism>